<feature type="compositionally biased region" description="Polar residues" evidence="1">
    <location>
        <begin position="612"/>
        <end position="622"/>
    </location>
</feature>
<evidence type="ECO:0000259" key="2">
    <source>
        <dbReference type="PROSITE" id="PS52001"/>
    </source>
</evidence>
<feature type="compositionally biased region" description="Low complexity" evidence="1">
    <location>
        <begin position="809"/>
        <end position="821"/>
    </location>
</feature>
<dbReference type="PANTHER" id="PTHR13542">
    <property type="entry name" value="LSM12 HOMOLOG"/>
    <property type="match status" value="1"/>
</dbReference>
<accession>A0A1R1X7S3</accession>
<organism evidence="3 4">
    <name type="scientific">Smittium culicis</name>
    <dbReference type="NCBI Taxonomy" id="133412"/>
    <lineage>
        <taxon>Eukaryota</taxon>
        <taxon>Fungi</taxon>
        <taxon>Fungi incertae sedis</taxon>
        <taxon>Zoopagomycota</taxon>
        <taxon>Kickxellomycotina</taxon>
        <taxon>Harpellomycetes</taxon>
        <taxon>Harpellales</taxon>
        <taxon>Legeriomycetaceae</taxon>
        <taxon>Smittium</taxon>
    </lineage>
</organism>
<name>A0A1R1X7S3_9FUNG</name>
<dbReference type="PROSITE" id="PS52001">
    <property type="entry name" value="AD"/>
    <property type="match status" value="1"/>
</dbReference>
<dbReference type="InterPro" id="IPR019181">
    <property type="entry name" value="LSM12_ABD"/>
</dbReference>
<gene>
    <name evidence="3" type="ORF">AYI70_g10199</name>
</gene>
<dbReference type="STRING" id="133412.A0A1R1X7S3"/>
<evidence type="ECO:0000256" key="1">
    <source>
        <dbReference type="SAM" id="MobiDB-lite"/>
    </source>
</evidence>
<feature type="region of interest" description="Disordered" evidence="1">
    <location>
        <begin position="414"/>
        <end position="460"/>
    </location>
</feature>
<reference evidence="3 4" key="1">
    <citation type="submission" date="2017-01" db="EMBL/GenBank/DDBJ databases">
        <authorList>
            <person name="Mah S.A."/>
            <person name="Swanson W.J."/>
            <person name="Moy G.W."/>
            <person name="Vacquier V.D."/>
        </authorList>
    </citation>
    <scope>NUCLEOTIDE SEQUENCE [LARGE SCALE GENOMIC DNA]</scope>
    <source>
        <strain evidence="3 4">GSMNP</strain>
    </source>
</reference>
<dbReference type="InterPro" id="IPR039683">
    <property type="entry name" value="Lsm12-like"/>
</dbReference>
<dbReference type="Proteomes" id="UP000187283">
    <property type="component" value="Unassembled WGS sequence"/>
</dbReference>
<feature type="region of interest" description="Disordered" evidence="1">
    <location>
        <begin position="564"/>
        <end position="586"/>
    </location>
</feature>
<dbReference type="EMBL" id="LSSN01004905">
    <property type="protein sequence ID" value="OMJ10648.1"/>
    <property type="molecule type" value="Genomic_DNA"/>
</dbReference>
<feature type="region of interest" description="Disordered" evidence="1">
    <location>
        <begin position="599"/>
        <end position="622"/>
    </location>
</feature>
<dbReference type="SMART" id="SM00995">
    <property type="entry name" value="AD"/>
    <property type="match status" value="1"/>
</dbReference>
<dbReference type="InterPro" id="IPR007846">
    <property type="entry name" value="RRM_NUP35_dom"/>
</dbReference>
<dbReference type="AlphaFoldDB" id="A0A1R1X7S3"/>
<comment type="caution">
    <text evidence="3">The sequence shown here is derived from an EMBL/GenBank/DDBJ whole genome shotgun (WGS) entry which is preliminary data.</text>
</comment>
<feature type="compositionally biased region" description="Basic and acidic residues" evidence="1">
    <location>
        <begin position="48"/>
        <end position="59"/>
    </location>
</feature>
<dbReference type="OrthoDB" id="5597678at2759"/>
<feature type="compositionally biased region" description="Basic residues" evidence="1">
    <location>
        <begin position="82"/>
        <end position="91"/>
    </location>
</feature>
<dbReference type="Pfam" id="PF05172">
    <property type="entry name" value="RRM_Nup35"/>
    <property type="match status" value="1"/>
</dbReference>
<feature type="region of interest" description="Disordered" evidence="1">
    <location>
        <begin position="782"/>
        <end position="832"/>
    </location>
</feature>
<dbReference type="InterPro" id="IPR012677">
    <property type="entry name" value="Nucleotide-bd_a/b_plait_sf"/>
</dbReference>
<dbReference type="Pfam" id="PF09793">
    <property type="entry name" value="AD"/>
    <property type="match status" value="1"/>
</dbReference>
<protein>
    <submittedName>
        <fullName evidence="3">Protein LSM12-like protein</fullName>
    </submittedName>
</protein>
<feature type="compositionally biased region" description="Polar residues" evidence="1">
    <location>
        <begin position="447"/>
        <end position="460"/>
    </location>
</feature>
<evidence type="ECO:0000313" key="3">
    <source>
        <dbReference type="EMBL" id="OMJ10648.1"/>
    </source>
</evidence>
<feature type="region of interest" description="Disordered" evidence="1">
    <location>
        <begin position="1"/>
        <end position="103"/>
    </location>
</feature>
<feature type="compositionally biased region" description="Polar residues" evidence="1">
    <location>
        <begin position="564"/>
        <end position="579"/>
    </location>
</feature>
<dbReference type="InterPro" id="IPR047574">
    <property type="entry name" value="AD"/>
</dbReference>
<feature type="compositionally biased region" description="Polar residues" evidence="1">
    <location>
        <begin position="414"/>
        <end position="439"/>
    </location>
</feature>
<keyword evidence="4" id="KW-1185">Reference proteome</keyword>
<evidence type="ECO:0000313" key="4">
    <source>
        <dbReference type="Proteomes" id="UP000187283"/>
    </source>
</evidence>
<proteinExistence type="predicted"/>
<feature type="domain" description="AD" evidence="2">
    <location>
        <begin position="219"/>
        <end position="314"/>
    </location>
</feature>
<sequence length="899" mass="100824">MNYRAAATSNLKNTDSGLDVNAPKINRFASNKSNPDSYFKPSTPVPSEFKRTPSNEKSSKSAPDSTKQKQKNRLSQNDPKFKKPKDPKKKPGNSFPDQPALDQKRISRIELETTLANSIGNCVEVKYTDGRTTIGKVFCYDQSTEILVLMNHANSNINSRQNGFKNDSNPNNDLSFMQDSRKKAKAVLINAINIVDISLLENSSSDSCHPANFNLPEVKPLPIDLLKVAHNKVLENARASSLLIGVGVTREAQCIFDALNKTLPCRWIGTKISVLDEIIIEPPYDISNCKSLNSTSESLDRVKKVIVCCEISDGTENWCNGIMSRNTGDRDNQYTYTDGSNRNFNLSKNSLYRREIDAKGSIPSPFNSVNSSAQFNDNVHRQIGINSNFERPWVKDRVLSNSDNYNSQRYNHLQFSSPHHNSVNIPNRSANPSSRSGFSQGFDVNEPNFQNRLNYSNNSENQFSSYNSRFMDSDRSSNNYGFNNINGYSYQENSRATNTNSDSSQLPTFLLNTAMGKSPTNNKIHLNFNQQKQISPFASRSYAQKRSTTPEGFFIPSSKRINNYGPSDFSHSPHVNNDETPPVLTLDDDEMLSNRQNNEVFDDSSFDKAPGANNSSSPNTEEQYFDDDWEVNEVIDQSLLVFGTSRDNVNFVSEHFEKYGKIKAILGAPDLGNWFVIVYEYPESSNRAVMVSNENGGKILINEGRILVGAEKAGLEAISIAKAEQIHLYPKKVVKKSYHSFQKSNSHATPQENSFSFGLRNSNSSVRQNTINMNNYDSLNDSARISLRKKPRRLGPNPPRRLSTRPQINDNLNLSLNSENSTPRTPQFRLPFANSPSVISTISSNTPIRNISGNTDENRTSNKLQKNNLQHITSNNVTPLNIRPRSGFLQTAVDMLFGW</sequence>
<dbReference type="Gene3D" id="3.30.70.330">
    <property type="match status" value="1"/>
</dbReference>
<feature type="compositionally biased region" description="Polar residues" evidence="1">
    <location>
        <begin position="7"/>
        <end position="16"/>
    </location>
</feature>